<protein>
    <submittedName>
        <fullName evidence="1">DUF2877 domain-containing protein</fullName>
    </submittedName>
</protein>
<accession>A0ABS5SNZ8</accession>
<evidence type="ECO:0000313" key="1">
    <source>
        <dbReference type="EMBL" id="MBT0675931.1"/>
    </source>
</evidence>
<dbReference type="Pfam" id="PF11392">
    <property type="entry name" value="AllH"/>
    <property type="match status" value="1"/>
</dbReference>
<evidence type="ECO:0000313" key="2">
    <source>
        <dbReference type="Proteomes" id="UP001519538"/>
    </source>
</evidence>
<dbReference type="InterPro" id="IPR021530">
    <property type="entry name" value="AllH-like"/>
</dbReference>
<gene>
    <name evidence="1" type="ORF">HNO79_11125</name>
</gene>
<organism evidence="1 2">
    <name type="scientific">Komagataeibacter oboediens</name>
    <dbReference type="NCBI Taxonomy" id="65958"/>
    <lineage>
        <taxon>Bacteria</taxon>
        <taxon>Pseudomonadati</taxon>
        <taxon>Pseudomonadota</taxon>
        <taxon>Alphaproteobacteria</taxon>
        <taxon>Acetobacterales</taxon>
        <taxon>Acetobacteraceae</taxon>
        <taxon>Komagataeibacter</taxon>
    </lineage>
</organism>
<keyword evidence="2" id="KW-1185">Reference proteome</keyword>
<dbReference type="GeneID" id="79188293"/>
<sequence>MPDIKPVIAGSFIRSRLLGIEGNVTVLARFTDYIYLAVAHAGDPVIVVITLNGGRVGPLSIVLPGHRTLPLNRSAQGRLQGGVIEIDTLRINLHQARIHESELKARMAPARVPSWLDSVLRDLAILPRRTAILPSASAPASPSPEARALTRLFHAGLVSGNARDIATAAGRLAGLGRGLTPGGDDFLCGLMVAVWFSAPDPMQTCMPILTAVHGQTTSLSFAFLDAAAHGHVSDTWRDFLAPVSRGALRTEALKNVMAPGFSSGEDTLAGFIWGMQAMHMPPAALSPIPLDTLSAMGGTPD</sequence>
<proteinExistence type="predicted"/>
<reference evidence="1 2" key="1">
    <citation type="journal article" date="2021" name="Astrobiology">
        <title>Bacterial Cellulose Retains Robustness but Its Synthesis Declines After Exposure to a Mars-Like Environment Simulated Outside the International Space Station.</title>
        <authorList>
            <person name="Orlovska I."/>
            <person name="Podolich O."/>
            <person name="Kukharenko O."/>
            <person name="Zaets I."/>
            <person name="Reva O."/>
            <person name="Khirunenko L."/>
            <person name="Zmejkoski D."/>
            <person name="Rogalsky S."/>
            <person name="Barh D."/>
            <person name="Tiwari S."/>
            <person name="Kumavath R."/>
            <person name="Goes-Neto A."/>
            <person name="Azevedo V."/>
            <person name="Brenig B."/>
            <person name="Ghosh P."/>
            <person name="de Vera J.P."/>
            <person name="Kozyrovska N."/>
        </authorList>
    </citation>
    <scope>NUCLEOTIDE SEQUENCE [LARGE SCALE GENOMIC DNA]</scope>
    <source>
        <strain evidence="1 2">IMBG 311</strain>
    </source>
</reference>
<dbReference type="RefSeq" id="WP_214164553.1">
    <property type="nucleotide sequence ID" value="NZ_JABLUU010000012.1"/>
</dbReference>
<dbReference type="EMBL" id="JABLUU010000012">
    <property type="protein sequence ID" value="MBT0675931.1"/>
    <property type="molecule type" value="Genomic_DNA"/>
</dbReference>
<dbReference type="Proteomes" id="UP001519538">
    <property type="component" value="Unassembled WGS sequence"/>
</dbReference>
<name>A0ABS5SNZ8_9PROT</name>
<comment type="caution">
    <text evidence="1">The sequence shown here is derived from an EMBL/GenBank/DDBJ whole genome shotgun (WGS) entry which is preliminary data.</text>
</comment>